<dbReference type="PROSITE" id="PS51677">
    <property type="entry name" value="NODB"/>
    <property type="match status" value="1"/>
</dbReference>
<dbReference type="InterPro" id="IPR011330">
    <property type="entry name" value="Glyco_hydro/deAcase_b/a-brl"/>
</dbReference>
<keyword evidence="2" id="KW-0378">Hydrolase</keyword>
<dbReference type="RefSeq" id="WP_270073483.1">
    <property type="nucleotide sequence ID" value="NZ_JAJAQC010000032.1"/>
</dbReference>
<proteinExistence type="predicted"/>
<evidence type="ECO:0000313" key="5">
    <source>
        <dbReference type="EMBL" id="MDA0566224.1"/>
    </source>
</evidence>
<dbReference type="PANTHER" id="PTHR10587">
    <property type="entry name" value="GLYCOSYL TRANSFERASE-RELATED"/>
    <property type="match status" value="1"/>
</dbReference>
<evidence type="ECO:0000256" key="2">
    <source>
        <dbReference type="ARBA" id="ARBA00022801"/>
    </source>
</evidence>
<keyword evidence="6" id="KW-1185">Reference proteome</keyword>
<keyword evidence="1" id="KW-0479">Metal-binding</keyword>
<dbReference type="InterPro" id="IPR002509">
    <property type="entry name" value="NODB_dom"/>
</dbReference>
<dbReference type="GO" id="GO:0005975">
    <property type="term" value="P:carbohydrate metabolic process"/>
    <property type="evidence" value="ECO:0007669"/>
    <property type="project" value="InterPro"/>
</dbReference>
<dbReference type="InterPro" id="IPR050248">
    <property type="entry name" value="Polysacc_deacetylase_ArnD"/>
</dbReference>
<evidence type="ECO:0000313" key="6">
    <source>
        <dbReference type="Proteomes" id="UP001140076"/>
    </source>
</evidence>
<accession>A0A9X3NM07</accession>
<feature type="domain" description="NodB homology" evidence="4">
    <location>
        <begin position="303"/>
        <end position="479"/>
    </location>
</feature>
<dbReference type="SUPFAM" id="SSF88713">
    <property type="entry name" value="Glycoside hydrolase/deacetylase"/>
    <property type="match status" value="1"/>
</dbReference>
<dbReference type="AlphaFoldDB" id="A0A9X3NM07"/>
<dbReference type="EMBL" id="JAJAQC010000032">
    <property type="protein sequence ID" value="MDA0566224.1"/>
    <property type="molecule type" value="Genomic_DNA"/>
</dbReference>
<dbReference type="Pfam" id="PF01522">
    <property type="entry name" value="Polysacc_deac_1"/>
    <property type="match status" value="1"/>
</dbReference>
<dbReference type="PANTHER" id="PTHR10587:SF133">
    <property type="entry name" value="CHITIN DEACETYLASE 1-RELATED"/>
    <property type="match status" value="1"/>
</dbReference>
<reference evidence="5" key="1">
    <citation type="submission" date="2021-10" db="EMBL/GenBank/DDBJ databases">
        <title>Streptomonospora sp. nov., isolated from mangrove soil.</title>
        <authorList>
            <person name="Chen X."/>
            <person name="Ge X."/>
            <person name="Liu W."/>
        </authorList>
    </citation>
    <scope>NUCLEOTIDE SEQUENCE</scope>
    <source>
        <strain evidence="5">S1-112</strain>
    </source>
</reference>
<feature type="region of interest" description="Disordered" evidence="3">
    <location>
        <begin position="1"/>
        <end position="25"/>
    </location>
</feature>
<dbReference type="Proteomes" id="UP001140076">
    <property type="component" value="Unassembled WGS sequence"/>
</dbReference>
<evidence type="ECO:0000259" key="4">
    <source>
        <dbReference type="PROSITE" id="PS51677"/>
    </source>
</evidence>
<organism evidence="5 6">
    <name type="scientific">Streptomonospora mangrovi</name>
    <dbReference type="NCBI Taxonomy" id="2883123"/>
    <lineage>
        <taxon>Bacteria</taxon>
        <taxon>Bacillati</taxon>
        <taxon>Actinomycetota</taxon>
        <taxon>Actinomycetes</taxon>
        <taxon>Streptosporangiales</taxon>
        <taxon>Nocardiopsidaceae</taxon>
        <taxon>Streptomonospora</taxon>
    </lineage>
</organism>
<dbReference type="GO" id="GO:0016020">
    <property type="term" value="C:membrane"/>
    <property type="evidence" value="ECO:0007669"/>
    <property type="project" value="TreeGrafter"/>
</dbReference>
<evidence type="ECO:0000256" key="1">
    <source>
        <dbReference type="ARBA" id="ARBA00022723"/>
    </source>
</evidence>
<comment type="caution">
    <text evidence="5">The sequence shown here is derived from an EMBL/GenBank/DDBJ whole genome shotgun (WGS) entry which is preliminary data.</text>
</comment>
<dbReference type="GO" id="GO:0046872">
    <property type="term" value="F:metal ion binding"/>
    <property type="evidence" value="ECO:0007669"/>
    <property type="project" value="UniProtKB-KW"/>
</dbReference>
<gene>
    <name evidence="5" type="ORF">LG943_18155</name>
</gene>
<sequence length="512" mass="53714">MPSLPHGSPAPVPRPGRPRRTARTVRASRTAAVLAAGALLAAASGCGSLKPPDPAPTAATRVAQENVPGIGARPAGADAAGRGFTVRASVPDIPNAAPLADHLAGVVAQEAADFRAAVDSATRLEVDWELTAAGRGLVGVRLVRTEHDHRGVHDSYATYWYDTATGATAYSTELLAGDAELRRLDRLVAAALEKGGGDPAALHPGFRLYDSLAFNHDGDLVVEFDAGRVAPLERGRVAAVVAAEDARPLLSDLGRRARAASALTPHAFSIAEPPAGDPRERRERPVPGSRPPAEDHDCGGAVTCVALTFDDGPDKRTPEVLDLLAAYDAKATFFVPGHSVRNEPALVGRAFAEGHQLGNHGDTHETFAGGGRDRIDAELSAVDALIRRETGTTVDIMRPPFGRTDPAVAEVAREHGQAQVIWDTDTEDWTGLSAEEVLANTVARTPPNGVVLLHDTEDATVDALPRILEHFTAQGYALVTIADLLEETEPGAVYYSADPALNAVCIRLAGCP</sequence>
<name>A0A9X3NM07_9ACTN</name>
<protein>
    <submittedName>
        <fullName evidence="5">Polysaccharide deacetylase family protein</fullName>
    </submittedName>
</protein>
<dbReference type="GO" id="GO:0016810">
    <property type="term" value="F:hydrolase activity, acting on carbon-nitrogen (but not peptide) bonds"/>
    <property type="evidence" value="ECO:0007669"/>
    <property type="project" value="InterPro"/>
</dbReference>
<evidence type="ECO:0000256" key="3">
    <source>
        <dbReference type="SAM" id="MobiDB-lite"/>
    </source>
</evidence>
<dbReference type="CDD" id="cd10917">
    <property type="entry name" value="CE4_NodB_like_6s_7s"/>
    <property type="match status" value="1"/>
</dbReference>
<feature type="region of interest" description="Disordered" evidence="3">
    <location>
        <begin position="264"/>
        <end position="297"/>
    </location>
</feature>
<dbReference type="Gene3D" id="3.20.20.370">
    <property type="entry name" value="Glycoside hydrolase/deacetylase"/>
    <property type="match status" value="1"/>
</dbReference>